<evidence type="ECO:0000313" key="4">
    <source>
        <dbReference type="EMBL" id="SCC80583.1"/>
    </source>
</evidence>
<feature type="transmembrane region" description="Helical" evidence="1">
    <location>
        <begin position="45"/>
        <end position="66"/>
    </location>
</feature>
<feature type="domain" description="HTH LytTR-type" evidence="2">
    <location>
        <begin position="196"/>
        <end position="286"/>
    </location>
</feature>
<dbReference type="STRING" id="1653334.GA0071312_1577"/>
<reference evidence="4 6" key="2">
    <citation type="submission" date="2016-08" db="EMBL/GenBank/DDBJ databases">
        <authorList>
            <person name="Varghese N."/>
            <person name="Submissions Spin"/>
        </authorList>
    </citation>
    <scope>NUCLEOTIDE SEQUENCE [LARGE SCALE GENOMIC DNA]</scope>
    <source>
        <strain evidence="4 6">HL-109</strain>
    </source>
</reference>
<dbReference type="GO" id="GO:0003677">
    <property type="term" value="F:DNA binding"/>
    <property type="evidence" value="ECO:0007669"/>
    <property type="project" value="UniProtKB-KW"/>
</dbReference>
<name>A0A0P8BKK5_9HYPH</name>
<evidence type="ECO:0000313" key="3">
    <source>
        <dbReference type="EMBL" id="KPQ10075.1"/>
    </source>
</evidence>
<dbReference type="PATRIC" id="fig|1653334.4.peg.231"/>
<dbReference type="SMART" id="SM00850">
    <property type="entry name" value="LytTR"/>
    <property type="match status" value="1"/>
</dbReference>
<dbReference type="EMBL" id="FMBM01000002">
    <property type="protein sequence ID" value="SCC80583.1"/>
    <property type="molecule type" value="Genomic_DNA"/>
</dbReference>
<dbReference type="Proteomes" id="UP000182800">
    <property type="component" value="Unassembled WGS sequence"/>
</dbReference>
<dbReference type="Pfam" id="PF04397">
    <property type="entry name" value="LytTR"/>
    <property type="match status" value="1"/>
</dbReference>
<comment type="caution">
    <text evidence="3">The sequence shown here is derived from an EMBL/GenBank/DDBJ whole genome shotgun (WGS) entry which is preliminary data.</text>
</comment>
<accession>A0A0P8BKK5</accession>
<feature type="transmembrane region" description="Helical" evidence="1">
    <location>
        <begin position="78"/>
        <end position="103"/>
    </location>
</feature>
<evidence type="ECO:0000313" key="6">
    <source>
        <dbReference type="Proteomes" id="UP000182800"/>
    </source>
</evidence>
<dbReference type="AlphaFoldDB" id="A0A0P8BKK5"/>
<sequence length="290" mass="32087">MREWFDDPAKKEALRSLAGAAFAAALMTALGPFGTYEALETPARALYWFTVIGLIWLQSDLVTRFLERALAGRLPRPNLTIPAIAALIVALPATAVVIVVTQLMMPGVQISLGQTLWQVFVVILVFSLAFNNLGGATSEAAAEGEALEAERRMEEARLREEAGLREDARAMPRNDANIPPPAPDTRFRRRFPAGLTGRLLCLEMEDHYLRIHTDKGSDIILMRMSDAEEELSDVEGLRVHRSWWVAREAVTGVKRDGTRLLLQLENGLEIPVGKTYRGALRDAGWQNVAS</sequence>
<dbReference type="PROSITE" id="PS50930">
    <property type="entry name" value="HTH_LYTTR"/>
    <property type="match status" value="1"/>
</dbReference>
<dbReference type="InterPro" id="IPR007492">
    <property type="entry name" value="LytTR_DNA-bd_dom"/>
</dbReference>
<evidence type="ECO:0000313" key="5">
    <source>
        <dbReference type="Proteomes" id="UP000050497"/>
    </source>
</evidence>
<keyword evidence="4" id="KW-0238">DNA-binding</keyword>
<proteinExistence type="predicted"/>
<keyword evidence="1" id="KW-1133">Transmembrane helix</keyword>
<protein>
    <submittedName>
        <fullName evidence="4">DNA-binding response regulator, LytR/AlgR family</fullName>
    </submittedName>
    <submittedName>
        <fullName evidence="3">Transcriptional regulator, LytTR family</fullName>
    </submittedName>
</protein>
<keyword evidence="6" id="KW-1185">Reference proteome</keyword>
<dbReference type="Proteomes" id="UP000050497">
    <property type="component" value="Unassembled WGS sequence"/>
</dbReference>
<keyword evidence="1" id="KW-0812">Transmembrane</keyword>
<dbReference type="Gene3D" id="2.40.50.1020">
    <property type="entry name" value="LytTr DNA-binding domain"/>
    <property type="match status" value="1"/>
</dbReference>
<evidence type="ECO:0000256" key="1">
    <source>
        <dbReference type="SAM" id="Phobius"/>
    </source>
</evidence>
<keyword evidence="1" id="KW-0472">Membrane</keyword>
<dbReference type="RefSeq" id="WP_074444516.1">
    <property type="nucleotide sequence ID" value="NZ_FMBM01000002.1"/>
</dbReference>
<feature type="transmembrane region" description="Helical" evidence="1">
    <location>
        <begin position="12"/>
        <end position="33"/>
    </location>
</feature>
<gene>
    <name evidence="4" type="ORF">GA0071312_1577</name>
    <name evidence="3" type="ORF">HLUCCO17_12420</name>
</gene>
<reference evidence="3 5" key="1">
    <citation type="submission" date="2015-09" db="EMBL/GenBank/DDBJ databases">
        <title>Identification and resolution of microdiversity through metagenomic sequencing of parallel consortia.</title>
        <authorList>
            <person name="Nelson W.C."/>
            <person name="Romine M.F."/>
            <person name="Lindemann S.R."/>
        </authorList>
    </citation>
    <scope>NUCLEOTIDE SEQUENCE [LARGE SCALE GENOMIC DNA]</scope>
    <source>
        <strain evidence="3">HL-109</strain>
    </source>
</reference>
<organism evidence="3 5">
    <name type="scientific">Saliniramus fredricksonii</name>
    <dbReference type="NCBI Taxonomy" id="1653334"/>
    <lineage>
        <taxon>Bacteria</taxon>
        <taxon>Pseudomonadati</taxon>
        <taxon>Pseudomonadota</taxon>
        <taxon>Alphaproteobacteria</taxon>
        <taxon>Hyphomicrobiales</taxon>
        <taxon>Salinarimonadaceae</taxon>
        <taxon>Saliniramus</taxon>
    </lineage>
</organism>
<feature type="transmembrane region" description="Helical" evidence="1">
    <location>
        <begin position="115"/>
        <end position="133"/>
    </location>
</feature>
<dbReference type="EMBL" id="LJSX01000019">
    <property type="protein sequence ID" value="KPQ10075.1"/>
    <property type="molecule type" value="Genomic_DNA"/>
</dbReference>
<evidence type="ECO:0000259" key="2">
    <source>
        <dbReference type="PROSITE" id="PS50930"/>
    </source>
</evidence>